<dbReference type="InterPro" id="IPR052050">
    <property type="entry name" value="SecEffector_AnkRepeat"/>
</dbReference>
<dbReference type="AlphaFoldDB" id="F4PHU4"/>
<dbReference type="RefSeq" id="XP_004363129.1">
    <property type="nucleotide sequence ID" value="XM_004363072.1"/>
</dbReference>
<dbReference type="PANTHER" id="PTHR46586">
    <property type="entry name" value="ANKYRIN REPEAT-CONTAINING PROTEIN"/>
    <property type="match status" value="1"/>
</dbReference>
<evidence type="ECO:0008006" key="3">
    <source>
        <dbReference type="Google" id="ProtNLM"/>
    </source>
</evidence>
<dbReference type="PANTHER" id="PTHR46586:SF3">
    <property type="entry name" value="ANKYRIN REPEAT-CONTAINING PROTEIN"/>
    <property type="match status" value="1"/>
</dbReference>
<protein>
    <recommendedName>
        <fullName evidence="3">Ankyrin repeat-containing protein</fullName>
    </recommendedName>
</protein>
<dbReference type="Gene3D" id="1.25.40.20">
    <property type="entry name" value="Ankyrin repeat-containing domain"/>
    <property type="match status" value="1"/>
</dbReference>
<dbReference type="InterPro" id="IPR036770">
    <property type="entry name" value="Ankyrin_rpt-contain_sf"/>
</dbReference>
<dbReference type="EMBL" id="GL883006">
    <property type="protein sequence ID" value="EGG25278.1"/>
    <property type="molecule type" value="Genomic_DNA"/>
</dbReference>
<dbReference type="SUPFAM" id="SSF48403">
    <property type="entry name" value="Ankyrin repeat"/>
    <property type="match status" value="1"/>
</dbReference>
<dbReference type="KEGG" id="dfa:DFA_03526"/>
<organism evidence="1 2">
    <name type="scientific">Cavenderia fasciculata</name>
    <name type="common">Slime mold</name>
    <name type="synonym">Dictyostelium fasciculatum</name>
    <dbReference type="NCBI Taxonomy" id="261658"/>
    <lineage>
        <taxon>Eukaryota</taxon>
        <taxon>Amoebozoa</taxon>
        <taxon>Evosea</taxon>
        <taxon>Eumycetozoa</taxon>
        <taxon>Dictyostelia</taxon>
        <taxon>Acytosteliales</taxon>
        <taxon>Cavenderiaceae</taxon>
        <taxon>Cavenderia</taxon>
    </lineage>
</organism>
<reference evidence="2" key="1">
    <citation type="journal article" date="2011" name="Genome Res.">
        <title>Phylogeny-wide analysis of social amoeba genomes highlights ancient origins for complex intercellular communication.</title>
        <authorList>
            <person name="Heidel A.J."/>
            <person name="Lawal H.M."/>
            <person name="Felder M."/>
            <person name="Schilde C."/>
            <person name="Helps N.R."/>
            <person name="Tunggal B."/>
            <person name="Rivero F."/>
            <person name="John U."/>
            <person name="Schleicher M."/>
            <person name="Eichinger L."/>
            <person name="Platzer M."/>
            <person name="Noegel A.A."/>
            <person name="Schaap P."/>
            <person name="Gloeckner G."/>
        </authorList>
    </citation>
    <scope>NUCLEOTIDE SEQUENCE [LARGE SCALE GENOMIC DNA]</scope>
    <source>
        <strain evidence="2">SH3</strain>
    </source>
</reference>
<evidence type="ECO:0000313" key="1">
    <source>
        <dbReference type="EMBL" id="EGG25278.1"/>
    </source>
</evidence>
<gene>
    <name evidence="1" type="ORF">DFA_03526</name>
</gene>
<keyword evidence="2" id="KW-1185">Reference proteome</keyword>
<name>F4PHU4_CACFS</name>
<accession>F4PHU4</accession>
<dbReference type="OrthoDB" id="7464126at2759"/>
<proteinExistence type="predicted"/>
<evidence type="ECO:0000313" key="2">
    <source>
        <dbReference type="Proteomes" id="UP000007797"/>
    </source>
</evidence>
<dbReference type="Proteomes" id="UP000007797">
    <property type="component" value="Unassembled WGS sequence"/>
</dbReference>
<dbReference type="GeneID" id="14877034"/>
<sequence length="250" mass="28934">MSGTTITTTTITFIDIFRNWFIRKSIFNAIESIDVTTTSLSWVKGRLIRNNTKQMLKCGVDWSFIKHHKHQFKLDIINKHILLLDQLLIYYCSHPQANLSTLINILLYIYPFDYQPNGSIFNQASESGHINIAKYLHYRYPNIKGVTYDAMDCASKNGHYFIVRFLHYNRSEGCSKMAIDWSSRSGYVSIVSFLTDHRTEGSTKLAMDYAAESGMLHILKYLHYNRTEGCSKMAIDQAAFNEQRDVLLML</sequence>